<dbReference type="GO" id="GO:0008168">
    <property type="term" value="F:methyltransferase activity"/>
    <property type="evidence" value="ECO:0007669"/>
    <property type="project" value="TreeGrafter"/>
</dbReference>
<dbReference type="SUPFAM" id="SSF53335">
    <property type="entry name" value="S-adenosyl-L-methionine-dependent methyltransferases"/>
    <property type="match status" value="1"/>
</dbReference>
<dbReference type="InterPro" id="IPR050508">
    <property type="entry name" value="Methyltransf_Superfamily"/>
</dbReference>
<feature type="domain" description="Methyltransferase type 12" evidence="1">
    <location>
        <begin position="67"/>
        <end position="165"/>
    </location>
</feature>
<accession>A0AAN6IFU3</accession>
<dbReference type="EMBL" id="MU404352">
    <property type="protein sequence ID" value="KAI1615460.1"/>
    <property type="molecule type" value="Genomic_DNA"/>
</dbReference>
<protein>
    <submittedName>
        <fullName evidence="2">Cyclopropane-fatty-acyl-phospholipid synthase</fullName>
    </submittedName>
</protein>
<dbReference type="CDD" id="cd02440">
    <property type="entry name" value="AdoMet_MTases"/>
    <property type="match status" value="1"/>
</dbReference>
<evidence type="ECO:0000313" key="3">
    <source>
        <dbReference type="Proteomes" id="UP001203852"/>
    </source>
</evidence>
<dbReference type="Gene3D" id="3.40.50.150">
    <property type="entry name" value="Vaccinia Virus protein VP39"/>
    <property type="match status" value="1"/>
</dbReference>
<dbReference type="PANTHER" id="PTHR42912">
    <property type="entry name" value="METHYLTRANSFERASE"/>
    <property type="match status" value="1"/>
</dbReference>
<dbReference type="Proteomes" id="UP001203852">
    <property type="component" value="Unassembled WGS sequence"/>
</dbReference>
<dbReference type="InterPro" id="IPR013217">
    <property type="entry name" value="Methyltransf_12"/>
</dbReference>
<proteinExistence type="predicted"/>
<organism evidence="2 3">
    <name type="scientific">Exophiala viscosa</name>
    <dbReference type="NCBI Taxonomy" id="2486360"/>
    <lineage>
        <taxon>Eukaryota</taxon>
        <taxon>Fungi</taxon>
        <taxon>Dikarya</taxon>
        <taxon>Ascomycota</taxon>
        <taxon>Pezizomycotina</taxon>
        <taxon>Eurotiomycetes</taxon>
        <taxon>Chaetothyriomycetidae</taxon>
        <taxon>Chaetothyriales</taxon>
        <taxon>Herpotrichiellaceae</taxon>
        <taxon>Exophiala</taxon>
    </lineage>
</organism>
<dbReference type="Pfam" id="PF08242">
    <property type="entry name" value="Methyltransf_12"/>
    <property type="match status" value="1"/>
</dbReference>
<reference evidence="2" key="1">
    <citation type="journal article" date="2022" name="bioRxiv">
        <title>Deciphering the potential niche of two novel black yeast fungi from a biological soil crust based on their genomes, phenotypes, and melanin regulation.</title>
        <authorList>
            <consortium name="DOE Joint Genome Institute"/>
            <person name="Carr E.C."/>
            <person name="Barton Q."/>
            <person name="Grambo S."/>
            <person name="Sullivan M."/>
            <person name="Renfro C.M."/>
            <person name="Kuo A."/>
            <person name="Pangilinan J."/>
            <person name="Lipzen A."/>
            <person name="Keymanesh K."/>
            <person name="Savage E."/>
            <person name="Barry K."/>
            <person name="Grigoriev I.V."/>
            <person name="Riekhof W.R."/>
            <person name="Harris S.S."/>
        </authorList>
    </citation>
    <scope>NUCLEOTIDE SEQUENCE</scope>
    <source>
        <strain evidence="2">JF 03-4F</strain>
    </source>
</reference>
<evidence type="ECO:0000313" key="2">
    <source>
        <dbReference type="EMBL" id="KAI1615460.1"/>
    </source>
</evidence>
<name>A0AAN6IFU3_9EURO</name>
<dbReference type="InterPro" id="IPR029063">
    <property type="entry name" value="SAM-dependent_MTases_sf"/>
</dbReference>
<evidence type="ECO:0000259" key="1">
    <source>
        <dbReference type="Pfam" id="PF08242"/>
    </source>
</evidence>
<sequence>MAGQIPQSTDPTVRYMSTAQAYDLWASVYDTDGNFLQALDTIEMKSLLPRMLALLETSRLPRPWKLVDLGCGTGRNTAALLGVEGANVVGLDVSPGMLQVARQRLEGIGSQNQLRLEVFDMIEEALPPKCSLNADVVVSTLVLEHVPADIFFGHVSRILKPGGILLLTNMHSEMGSMSQAGFVDPKTGEKIRPTSYSHTVAEVEAAAAKSGLELVDKIEERAVDQSMIPLLGERSGKWVGVTVWFGGIVRKKP</sequence>
<dbReference type="AlphaFoldDB" id="A0AAN6IFU3"/>
<keyword evidence="3" id="KW-1185">Reference proteome</keyword>
<comment type="caution">
    <text evidence="2">The sequence shown here is derived from an EMBL/GenBank/DDBJ whole genome shotgun (WGS) entry which is preliminary data.</text>
</comment>
<gene>
    <name evidence="2" type="ORF">EDD36DRAFT_189490</name>
</gene>